<keyword evidence="4" id="KW-1185">Reference proteome</keyword>
<dbReference type="EMBL" id="JAVDYC010000001">
    <property type="protein sequence ID" value="MDR7327415.1"/>
    <property type="molecule type" value="Genomic_DNA"/>
</dbReference>
<gene>
    <name evidence="3" type="ORF">J2S44_007665</name>
</gene>
<comment type="caution">
    <text evidence="3">The sequence shown here is derived from an EMBL/GenBank/DDBJ whole genome shotgun (WGS) entry which is preliminary data.</text>
</comment>
<dbReference type="InterPro" id="IPR001173">
    <property type="entry name" value="Glyco_trans_2-like"/>
</dbReference>
<evidence type="ECO:0000313" key="4">
    <source>
        <dbReference type="Proteomes" id="UP001183629"/>
    </source>
</evidence>
<accession>A0AAE4CWP4</accession>
<dbReference type="Pfam" id="PF00535">
    <property type="entry name" value="Glycos_transf_2"/>
    <property type="match status" value="1"/>
</dbReference>
<dbReference type="Proteomes" id="UP001183629">
    <property type="component" value="Unassembled WGS sequence"/>
</dbReference>
<feature type="transmembrane region" description="Helical" evidence="1">
    <location>
        <begin position="274"/>
        <end position="299"/>
    </location>
</feature>
<evidence type="ECO:0000313" key="3">
    <source>
        <dbReference type="EMBL" id="MDR7327415.1"/>
    </source>
</evidence>
<keyword evidence="1" id="KW-0812">Transmembrane</keyword>
<proteinExistence type="predicted"/>
<dbReference type="Gene3D" id="3.90.550.10">
    <property type="entry name" value="Spore Coat Polysaccharide Biosynthesis Protein SpsA, Chain A"/>
    <property type="match status" value="1"/>
</dbReference>
<feature type="domain" description="Glycosyltransferase 2-like" evidence="2">
    <location>
        <begin position="4"/>
        <end position="123"/>
    </location>
</feature>
<dbReference type="RefSeq" id="WP_310424720.1">
    <property type="nucleotide sequence ID" value="NZ_JAVDYC010000001.1"/>
</dbReference>
<dbReference type="PANTHER" id="PTHR43685:SF3">
    <property type="entry name" value="SLR2126 PROTEIN"/>
    <property type="match status" value="1"/>
</dbReference>
<organism evidence="3 4">
    <name type="scientific">Catenuloplanes niger</name>
    <dbReference type="NCBI Taxonomy" id="587534"/>
    <lineage>
        <taxon>Bacteria</taxon>
        <taxon>Bacillati</taxon>
        <taxon>Actinomycetota</taxon>
        <taxon>Actinomycetes</taxon>
        <taxon>Micromonosporales</taxon>
        <taxon>Micromonosporaceae</taxon>
        <taxon>Catenuloplanes</taxon>
    </lineage>
</organism>
<dbReference type="InterPro" id="IPR029044">
    <property type="entry name" value="Nucleotide-diphossugar_trans"/>
</dbReference>
<dbReference type="InterPro" id="IPR050834">
    <property type="entry name" value="Glycosyltransf_2"/>
</dbReference>
<name>A0AAE4CWP4_9ACTN</name>
<reference evidence="3 4" key="1">
    <citation type="submission" date="2023-07" db="EMBL/GenBank/DDBJ databases">
        <title>Sequencing the genomes of 1000 actinobacteria strains.</title>
        <authorList>
            <person name="Klenk H.-P."/>
        </authorList>
    </citation>
    <scope>NUCLEOTIDE SEQUENCE [LARGE SCALE GENOMIC DNA]</scope>
    <source>
        <strain evidence="3 4">DSM 44711</strain>
    </source>
</reference>
<dbReference type="AlphaFoldDB" id="A0AAE4CWP4"/>
<evidence type="ECO:0000259" key="2">
    <source>
        <dbReference type="Pfam" id="PF00535"/>
    </source>
</evidence>
<feature type="transmembrane region" description="Helical" evidence="1">
    <location>
        <begin position="227"/>
        <end position="254"/>
    </location>
</feature>
<dbReference type="PANTHER" id="PTHR43685">
    <property type="entry name" value="GLYCOSYLTRANSFERASE"/>
    <property type="match status" value="1"/>
</dbReference>
<keyword evidence="1" id="KW-1133">Transmembrane helix</keyword>
<protein>
    <submittedName>
        <fullName evidence="3">Glycosyltransferase involved in cell wall biosynthesis</fullName>
    </submittedName>
</protein>
<evidence type="ECO:0000256" key="1">
    <source>
        <dbReference type="SAM" id="Phobius"/>
    </source>
</evidence>
<sequence length="303" mass="32490">MTLTVVVLTYDSAETVDACLRSVAEQDPRPVEIIVVDDDSADRTLEITAAFAAHSPVPVRVLRNGARNISRGRNIGLAAATTPIVAFLDSDACADPGWLAGIEAAFAAHPDAAVVGGGVETAYATRFARAIAVNDGAVRSAAATGSLLVCGANLAVHRDRAGGAGFDERWVYAEDIEFAHRVRRWVIAPEARVRHASRATPRRYLRQMYRYGMWKARYTRHTGHVRLVDYSASAALVGTAGLALLLGPVWLLAYPAFCAAETAVVAAFRRPAPWLLPLMFLGWLVKNAAWGLGMLAGFARPAV</sequence>
<dbReference type="SUPFAM" id="SSF53448">
    <property type="entry name" value="Nucleotide-diphospho-sugar transferases"/>
    <property type="match status" value="1"/>
</dbReference>
<keyword evidence="1" id="KW-0472">Membrane</keyword>